<reference evidence="10 20" key="7">
    <citation type="submission" date="2020-07" db="EMBL/GenBank/DDBJ databases">
        <title>Bacterial metabolism rescues the inhibition of intestinal drug absorption by food and drug additives.</title>
        <authorList>
            <person name="Zou L."/>
            <person name="Spanogiannopoulos P."/>
            <person name="Chien H.-C."/>
            <person name="Pieper L.M."/>
            <person name="Cai W."/>
            <person name="Khuri N."/>
            <person name="Pottel J."/>
            <person name="Vora B."/>
            <person name="Ni Z."/>
            <person name="Tsakalozou E."/>
            <person name="Zhang W."/>
            <person name="Shoichet B.K."/>
            <person name="Giacomini K.M."/>
            <person name="Turnbaugh P.J."/>
        </authorList>
    </citation>
    <scope>NUCLEOTIDE SEQUENCE [LARGE SCALE GENOMIC DNA]</scope>
    <source>
        <strain evidence="10 20">B33</strain>
    </source>
</reference>
<dbReference type="AlphaFoldDB" id="A0A174IZ85"/>
<evidence type="ECO:0000313" key="10">
    <source>
        <dbReference type="EMBL" id="NVB71926.1"/>
    </source>
</evidence>
<evidence type="ECO:0000313" key="6">
    <source>
        <dbReference type="EMBL" id="KAB6700655.1"/>
    </source>
</evidence>
<dbReference type="EMBL" id="JABWDJ010000001">
    <property type="protein sequence ID" value="NVB71926.1"/>
    <property type="molecule type" value="Genomic_DNA"/>
</dbReference>
<evidence type="ECO:0000313" key="15">
    <source>
        <dbReference type="Proteomes" id="UP000460950"/>
    </source>
</evidence>
<reference evidence="11 13" key="2">
    <citation type="submission" date="2018-08" db="EMBL/GenBank/DDBJ databases">
        <title>A genome reference for cultivated species of the human gut microbiota.</title>
        <authorList>
            <person name="Zou Y."/>
            <person name="Xue W."/>
            <person name="Luo G."/>
        </authorList>
    </citation>
    <scope>NUCLEOTIDE SEQUENCE [LARGE SCALE GENOMIC DNA]</scope>
    <source>
        <strain evidence="11 13">AF25-30LB</strain>
    </source>
</reference>
<dbReference type="EMBL" id="WDAX01000024">
    <property type="protein sequence ID" value="KAB6573262.1"/>
    <property type="molecule type" value="Genomic_DNA"/>
</dbReference>
<dbReference type="Proteomes" id="UP000462885">
    <property type="component" value="Unassembled WGS sequence"/>
</dbReference>
<reference evidence="10 20" key="6">
    <citation type="submission" date="2020-04" db="EMBL/GenBank/DDBJ databases">
        <authorList>
            <person name="Pieper L."/>
        </authorList>
    </citation>
    <scope>NUCLEOTIDE SEQUENCE [LARGE SCALE GENOMIC DNA]</scope>
    <source>
        <strain evidence="10 20">B33</strain>
    </source>
</reference>
<dbReference type="EMBL" id="JAJCQG010000117">
    <property type="protein sequence ID" value="MCB7283527.1"/>
    <property type="molecule type" value="Genomic_DNA"/>
</dbReference>
<accession>A0A174IZ85</accession>
<dbReference type="EMBL" id="WCZV01000008">
    <property type="protein sequence ID" value="KAB6700655.1"/>
    <property type="molecule type" value="Genomic_DNA"/>
</dbReference>
<dbReference type="Proteomes" id="UP000758576">
    <property type="component" value="Unassembled WGS sequence"/>
</dbReference>
<evidence type="ECO:0000313" key="1">
    <source>
        <dbReference type="EMBL" id="CUN43056.1"/>
    </source>
</evidence>
<evidence type="ECO:0000313" key="18">
    <source>
        <dbReference type="Proteomes" id="UP000470777"/>
    </source>
</evidence>
<dbReference type="GeneID" id="5303690"/>
<dbReference type="Proteomes" id="UP000460950">
    <property type="component" value="Unassembled WGS sequence"/>
</dbReference>
<dbReference type="Proteomes" id="UP000470777">
    <property type="component" value="Unassembled WGS sequence"/>
</dbReference>
<reference evidence="14 17" key="3">
    <citation type="journal article" date="2019" name="Nat. Med.">
        <title>A library of human gut bacterial isolates paired with longitudinal multiomics data enables mechanistic microbiome research.</title>
        <authorList>
            <person name="Poyet M."/>
            <person name="Groussin M."/>
            <person name="Gibbons S.M."/>
            <person name="Avila-Pacheco J."/>
            <person name="Jiang X."/>
            <person name="Kearney S.M."/>
            <person name="Perrotta A.R."/>
            <person name="Berdy B."/>
            <person name="Zhao S."/>
            <person name="Lieberman T.D."/>
            <person name="Swanson P.K."/>
            <person name="Smith M."/>
            <person name="Roesemann S."/>
            <person name="Alexander J.E."/>
            <person name="Rich S.A."/>
            <person name="Livny J."/>
            <person name="Vlamakis H."/>
            <person name="Clish C."/>
            <person name="Bullock K."/>
            <person name="Deik A."/>
            <person name="Scott J."/>
            <person name="Pierce K.A."/>
            <person name="Xavier R.J."/>
            <person name="Alm E.J."/>
        </authorList>
    </citation>
    <scope>NUCLEOTIDE SEQUENCE [LARGE SCALE GENOMIC DNA]</scope>
    <source>
        <strain evidence="3 17">BIOML-A110</strain>
        <strain evidence="6 14">BIOML-A82</strain>
        <strain evidence="5 18">BIOML-A85</strain>
        <strain evidence="4 19">BIOML-A93</strain>
    </source>
</reference>
<sequence>MSKRRYIVAPLLLLALFLTYQVSITLFTHVHIVNGVMIVHSHPSSEKHHTHTTGQVISIAHLSTIQTLEPGGQTEMTVFRPVLYVLEYKTNTFRAKVLCAQCIHLRAPPFYC</sequence>
<name>A0A174IZ85_PHOVU</name>
<evidence type="ECO:0000313" key="4">
    <source>
        <dbReference type="EMBL" id="KAB6659381.1"/>
    </source>
</evidence>
<gene>
    <name evidence="11" type="ORF">DWY53_03955</name>
    <name evidence="1" type="ORF">ERS852457_00178</name>
    <name evidence="2" type="ORF">F9Z94_01235</name>
    <name evidence="9" type="ORF">FYJ30_15500</name>
    <name evidence="6" type="ORF">GAY17_08870</name>
    <name evidence="3" type="ORF">GAY76_11545</name>
    <name evidence="4" type="ORF">GAZ76_11460</name>
    <name evidence="5" type="ORF">GAZ92_08320</name>
    <name evidence="10" type="ORF">HUV05_00070</name>
    <name evidence="7" type="ORF">KSX14_06235</name>
    <name evidence="8" type="ORF">LI282_21170</name>
</gene>
<dbReference type="EMBL" id="QRUD01000007">
    <property type="protein sequence ID" value="RGR42812.1"/>
    <property type="molecule type" value="Genomic_DNA"/>
</dbReference>
<dbReference type="Proteomes" id="UP000266497">
    <property type="component" value="Unassembled WGS sequence"/>
</dbReference>
<reference evidence="1 12" key="1">
    <citation type="submission" date="2015-09" db="EMBL/GenBank/DDBJ databases">
        <authorList>
            <consortium name="Pathogen Informatics"/>
        </authorList>
    </citation>
    <scope>NUCLEOTIDE SEQUENCE [LARGE SCALE GENOMIC DNA]</scope>
    <source>
        <strain evidence="1 12">2789STDY5834842</strain>
    </source>
</reference>
<dbReference type="EMBL" id="WDAG01000011">
    <property type="protein sequence ID" value="KAB6659381.1"/>
    <property type="molecule type" value="Genomic_DNA"/>
</dbReference>
<evidence type="ECO:0000313" key="7">
    <source>
        <dbReference type="EMBL" id="MBV3488240.1"/>
    </source>
</evidence>
<dbReference type="Proteomes" id="UP000470952">
    <property type="component" value="Unassembled WGS sequence"/>
</dbReference>
<evidence type="ECO:0000313" key="17">
    <source>
        <dbReference type="Proteomes" id="UP000462922"/>
    </source>
</evidence>
<dbReference type="EMBL" id="JAHOGA010000010">
    <property type="protein sequence ID" value="MBV3488240.1"/>
    <property type="molecule type" value="Genomic_DNA"/>
</dbReference>
<evidence type="ECO:0000313" key="20">
    <source>
        <dbReference type="Proteomes" id="UP000524321"/>
    </source>
</evidence>
<dbReference type="Proteomes" id="UP001199363">
    <property type="component" value="Unassembled WGS sequence"/>
</dbReference>
<evidence type="ECO:0000313" key="19">
    <source>
        <dbReference type="Proteomes" id="UP000470952"/>
    </source>
</evidence>
<dbReference type="EMBL" id="CYZI01000001">
    <property type="protein sequence ID" value="CUN43056.1"/>
    <property type="molecule type" value="Genomic_DNA"/>
</dbReference>
<dbReference type="EMBL" id="WCZY01000008">
    <property type="protein sequence ID" value="KAB6694331.1"/>
    <property type="molecule type" value="Genomic_DNA"/>
</dbReference>
<dbReference type="EMBL" id="WCIF01000001">
    <property type="protein sequence ID" value="KAB5442046.1"/>
    <property type="molecule type" value="Genomic_DNA"/>
</dbReference>
<reference evidence="7" key="8">
    <citation type="submission" date="2021-06" db="EMBL/GenBank/DDBJ databases">
        <title>Collection of gut derived symbiotic bacterial strains cultured from healthy donors.</title>
        <authorList>
            <person name="Lin H."/>
            <person name="Littmann E."/>
            <person name="Pamer E.G."/>
        </authorList>
    </citation>
    <scope>NUCLEOTIDE SEQUENCE</scope>
    <source>
        <strain evidence="7">MSK.19.85</strain>
    </source>
</reference>
<evidence type="ECO:0000313" key="5">
    <source>
        <dbReference type="EMBL" id="KAB6694331.1"/>
    </source>
</evidence>
<evidence type="ECO:0000313" key="12">
    <source>
        <dbReference type="Proteomes" id="UP000095333"/>
    </source>
</evidence>
<dbReference type="EMBL" id="VULU01000032">
    <property type="protein sequence ID" value="MSS49658.1"/>
    <property type="molecule type" value="Genomic_DNA"/>
</dbReference>
<reference evidence="9 15" key="4">
    <citation type="submission" date="2019-09" db="EMBL/GenBank/DDBJ databases">
        <title>In-depth cultivation of the pig gut microbiome towards novel bacterial diversity and tailored functional studies.</title>
        <authorList>
            <person name="Wylensek D."/>
            <person name="Hitch T.C.A."/>
            <person name="Clavel T."/>
        </authorList>
    </citation>
    <scope>NUCLEOTIDE SEQUENCE [LARGE SCALE GENOMIC DNA]</scope>
    <source>
        <strain evidence="9 15">WCA-389-WT-3C</strain>
    </source>
</reference>
<reference evidence="8" key="9">
    <citation type="submission" date="2021-10" db="EMBL/GenBank/DDBJ databases">
        <title>Collection of gut derived symbiotic bacterial strains cultured from healthy donors.</title>
        <authorList>
            <person name="Lin H."/>
            <person name="Littmann E."/>
            <person name="Kohout C."/>
            <person name="Pamer E.G."/>
        </authorList>
    </citation>
    <scope>NUCLEOTIDE SEQUENCE</scope>
    <source>
        <strain evidence="8">DFI.1.167</strain>
    </source>
</reference>
<evidence type="ECO:0000313" key="13">
    <source>
        <dbReference type="Proteomes" id="UP000266497"/>
    </source>
</evidence>
<organism evidence="4 19">
    <name type="scientific">Phocaeicola vulgatus</name>
    <name type="common">Bacteroides vulgatus</name>
    <dbReference type="NCBI Taxonomy" id="821"/>
    <lineage>
        <taxon>Bacteria</taxon>
        <taxon>Pseudomonadati</taxon>
        <taxon>Bacteroidota</taxon>
        <taxon>Bacteroidia</taxon>
        <taxon>Bacteroidales</taxon>
        <taxon>Bacteroidaceae</taxon>
        <taxon>Phocaeicola</taxon>
    </lineage>
</organism>
<dbReference type="RefSeq" id="WP_011965718.1">
    <property type="nucleotide sequence ID" value="NZ_CAJTAS010000001.1"/>
</dbReference>
<dbReference type="Proteomes" id="UP000462922">
    <property type="component" value="Unassembled WGS sequence"/>
</dbReference>
<dbReference type="Proteomes" id="UP000437380">
    <property type="component" value="Unassembled WGS sequence"/>
</dbReference>
<evidence type="ECO:0000313" key="8">
    <source>
        <dbReference type="EMBL" id="MCB7283527.1"/>
    </source>
</evidence>
<evidence type="ECO:0000313" key="3">
    <source>
        <dbReference type="EMBL" id="KAB6573262.1"/>
    </source>
</evidence>
<dbReference type="Proteomes" id="UP000095333">
    <property type="component" value="Unassembled WGS sequence"/>
</dbReference>
<proteinExistence type="predicted"/>
<evidence type="ECO:0000313" key="2">
    <source>
        <dbReference type="EMBL" id="KAB5442046.1"/>
    </source>
</evidence>
<reference evidence="2 16" key="5">
    <citation type="submission" date="2019-10" db="EMBL/GenBank/DDBJ databases">
        <title>Genome Sequence and Assembly of iSURF_14.</title>
        <authorList>
            <person name="Wucher B.R."/>
            <person name="Ruoff K.L."/>
            <person name="Price C.E."/>
            <person name="Valls R.R."/>
            <person name="O'Toole G.A."/>
        </authorList>
    </citation>
    <scope>NUCLEOTIDE SEQUENCE [LARGE SCALE GENOMIC DNA]</scope>
    <source>
        <strain evidence="2 16">ANK132K_3B</strain>
    </source>
</reference>
<dbReference type="Proteomes" id="UP000524321">
    <property type="component" value="Unassembled WGS sequence"/>
</dbReference>
<evidence type="ECO:0000313" key="14">
    <source>
        <dbReference type="Proteomes" id="UP000437380"/>
    </source>
</evidence>
<evidence type="ECO:0000313" key="16">
    <source>
        <dbReference type="Proteomes" id="UP000462885"/>
    </source>
</evidence>
<evidence type="ECO:0000313" key="11">
    <source>
        <dbReference type="EMBL" id="RGR42812.1"/>
    </source>
</evidence>
<protein>
    <submittedName>
        <fullName evidence="4">Uncharacterized protein</fullName>
    </submittedName>
</protein>
<evidence type="ECO:0000313" key="9">
    <source>
        <dbReference type="EMBL" id="MSS49658.1"/>
    </source>
</evidence>